<dbReference type="AlphaFoldDB" id="A0AA37W736"/>
<evidence type="ECO:0000313" key="2">
    <source>
        <dbReference type="Proteomes" id="UP001161389"/>
    </source>
</evidence>
<gene>
    <name evidence="1" type="ORF">GCM10007876_06990</name>
</gene>
<dbReference type="EMBL" id="BSNM01000003">
    <property type="protein sequence ID" value="GLQ30221.1"/>
    <property type="molecule type" value="Genomic_DNA"/>
</dbReference>
<reference evidence="1" key="1">
    <citation type="journal article" date="2014" name="Int. J. Syst. Evol. Microbiol.">
        <title>Complete genome sequence of Corynebacterium casei LMG S-19264T (=DSM 44701T), isolated from a smear-ripened cheese.</title>
        <authorList>
            <consortium name="US DOE Joint Genome Institute (JGI-PGF)"/>
            <person name="Walter F."/>
            <person name="Albersmeier A."/>
            <person name="Kalinowski J."/>
            <person name="Ruckert C."/>
        </authorList>
    </citation>
    <scope>NUCLEOTIDE SEQUENCE</scope>
    <source>
        <strain evidence="1">NBRC 110071</strain>
    </source>
</reference>
<proteinExistence type="predicted"/>
<name>A0AA37W736_9GAMM</name>
<keyword evidence="2" id="KW-1185">Reference proteome</keyword>
<reference evidence="1" key="2">
    <citation type="submission" date="2023-01" db="EMBL/GenBank/DDBJ databases">
        <title>Draft genome sequence of Litoribrevibacter albus strain NBRC 110071.</title>
        <authorList>
            <person name="Sun Q."/>
            <person name="Mori K."/>
        </authorList>
    </citation>
    <scope>NUCLEOTIDE SEQUENCE</scope>
    <source>
        <strain evidence="1">NBRC 110071</strain>
    </source>
</reference>
<protein>
    <submittedName>
        <fullName evidence="1">Uncharacterized protein</fullName>
    </submittedName>
</protein>
<accession>A0AA37W736</accession>
<sequence length="243" mass="28189">MYRKIPPYKPLKSRCVFPGDEEAPQGYIYNCTGKLGKIQIELDWKMFDFCRLQQITHSHISKNEQEMDELCERYKDEMRNATDETMGLVRFRENINAQSSSNYQTYQFANQMTVVGLWAIAEQTMGFVYKQMAADINGIPESDVSIPYHFDEFKKKFSQLGISLESLDTFDDANECRTLNNRIKHGHTIEGHILSFSYFQPLSGKLILEVDFELQRYVTGVIQFLSSLIEEGNRILDPAHPKN</sequence>
<organism evidence="1 2">
    <name type="scientific">Litoribrevibacter albus</name>
    <dbReference type="NCBI Taxonomy" id="1473156"/>
    <lineage>
        <taxon>Bacteria</taxon>
        <taxon>Pseudomonadati</taxon>
        <taxon>Pseudomonadota</taxon>
        <taxon>Gammaproteobacteria</taxon>
        <taxon>Oceanospirillales</taxon>
        <taxon>Oceanospirillaceae</taxon>
        <taxon>Litoribrevibacter</taxon>
    </lineage>
</organism>
<comment type="caution">
    <text evidence="1">The sequence shown here is derived from an EMBL/GenBank/DDBJ whole genome shotgun (WGS) entry which is preliminary data.</text>
</comment>
<dbReference type="RefSeq" id="WP_284378824.1">
    <property type="nucleotide sequence ID" value="NZ_BSNM01000003.1"/>
</dbReference>
<evidence type="ECO:0000313" key="1">
    <source>
        <dbReference type="EMBL" id="GLQ30221.1"/>
    </source>
</evidence>
<dbReference type="Proteomes" id="UP001161389">
    <property type="component" value="Unassembled WGS sequence"/>
</dbReference>